<feature type="compositionally biased region" description="Basic and acidic residues" evidence="1">
    <location>
        <begin position="1"/>
        <end position="14"/>
    </location>
</feature>
<accession>A0AAV2GNA6</accession>
<sequence>MSMEDRYSPVDELSRGASAAGTLDGGSTAMVDLPSAVASVAAPLSLLTPGERPLGPAAPPSSVALGKKPAASTEGATPVTQGLRALADAVRPKKKRGVVKANDPRGVGPSTNAAAAKPASPGAVSRGAGKRPVETSVPVSVAKRSRIGSLRSKAGDRGKAAAPLVKEN</sequence>
<feature type="region of interest" description="Disordered" evidence="1">
    <location>
        <begin position="47"/>
        <end position="168"/>
    </location>
</feature>
<gene>
    <name evidence="2" type="ORF">LTRI10_LOCUS50234</name>
</gene>
<name>A0AAV2GNA6_9ROSI</name>
<protein>
    <submittedName>
        <fullName evidence="2">Uncharacterized protein</fullName>
    </submittedName>
</protein>
<keyword evidence="3" id="KW-1185">Reference proteome</keyword>
<feature type="region of interest" description="Disordered" evidence="1">
    <location>
        <begin position="1"/>
        <end position="29"/>
    </location>
</feature>
<dbReference type="EMBL" id="OZ034822">
    <property type="protein sequence ID" value="CAL1410845.1"/>
    <property type="molecule type" value="Genomic_DNA"/>
</dbReference>
<evidence type="ECO:0000313" key="3">
    <source>
        <dbReference type="Proteomes" id="UP001497516"/>
    </source>
</evidence>
<evidence type="ECO:0000256" key="1">
    <source>
        <dbReference type="SAM" id="MobiDB-lite"/>
    </source>
</evidence>
<reference evidence="2 3" key="1">
    <citation type="submission" date="2024-04" db="EMBL/GenBank/DDBJ databases">
        <authorList>
            <person name="Fracassetti M."/>
        </authorList>
    </citation>
    <scope>NUCLEOTIDE SEQUENCE [LARGE SCALE GENOMIC DNA]</scope>
</reference>
<proteinExistence type="predicted"/>
<dbReference type="AlphaFoldDB" id="A0AAV2GNA6"/>
<dbReference type="Proteomes" id="UP001497516">
    <property type="component" value="Chromosome 9"/>
</dbReference>
<organism evidence="2 3">
    <name type="scientific">Linum trigynum</name>
    <dbReference type="NCBI Taxonomy" id="586398"/>
    <lineage>
        <taxon>Eukaryota</taxon>
        <taxon>Viridiplantae</taxon>
        <taxon>Streptophyta</taxon>
        <taxon>Embryophyta</taxon>
        <taxon>Tracheophyta</taxon>
        <taxon>Spermatophyta</taxon>
        <taxon>Magnoliopsida</taxon>
        <taxon>eudicotyledons</taxon>
        <taxon>Gunneridae</taxon>
        <taxon>Pentapetalae</taxon>
        <taxon>rosids</taxon>
        <taxon>fabids</taxon>
        <taxon>Malpighiales</taxon>
        <taxon>Linaceae</taxon>
        <taxon>Linum</taxon>
    </lineage>
</organism>
<evidence type="ECO:0000313" key="2">
    <source>
        <dbReference type="EMBL" id="CAL1410845.1"/>
    </source>
</evidence>
<feature type="compositionally biased region" description="Low complexity" evidence="1">
    <location>
        <begin position="109"/>
        <end position="125"/>
    </location>
</feature>